<comment type="catalytic activity">
    <reaction evidence="2">
        <text>L-homoserine + acetyl-CoA = O-acetyl-L-homoserine + CoA</text>
        <dbReference type="Rhea" id="RHEA:13701"/>
        <dbReference type="ChEBI" id="CHEBI:57287"/>
        <dbReference type="ChEBI" id="CHEBI:57288"/>
        <dbReference type="ChEBI" id="CHEBI:57476"/>
        <dbReference type="ChEBI" id="CHEBI:57716"/>
        <dbReference type="EC" id="2.3.1.31"/>
    </reaction>
</comment>
<accession>A0A147K629</accession>
<evidence type="ECO:0000313" key="6">
    <source>
        <dbReference type="Proteomes" id="UP000074108"/>
    </source>
</evidence>
<evidence type="ECO:0000256" key="2">
    <source>
        <dbReference type="HAMAP-Rule" id="MF_00296"/>
    </source>
</evidence>
<feature type="active site" description="Nucleophile" evidence="2 3">
    <location>
        <position position="140"/>
    </location>
</feature>
<protein>
    <recommendedName>
        <fullName evidence="2">Homoserine O-acetyltransferase</fullName>
        <shortName evidence="2">HAT</shortName>
        <ecNumber evidence="2">2.3.1.31</ecNumber>
    </recommendedName>
    <alternativeName>
        <fullName evidence="2">Homoserine transacetylase</fullName>
        <shortName evidence="2">HTA</shortName>
    </alternativeName>
</protein>
<dbReference type="OrthoDB" id="9800754at2"/>
<dbReference type="GO" id="GO:0005737">
    <property type="term" value="C:cytoplasm"/>
    <property type="evidence" value="ECO:0007669"/>
    <property type="project" value="UniProtKB-SubCell"/>
</dbReference>
<dbReference type="Proteomes" id="UP000074108">
    <property type="component" value="Unassembled WGS sequence"/>
</dbReference>
<reference evidence="5 6" key="1">
    <citation type="journal article" date="2016" name="Front. Microbiol.">
        <title>Microevolution Analysis of Bacillus coahuilensis Unveils Differences in Phosphorus Acquisition Strategies and Their Regulation.</title>
        <authorList>
            <person name="Gomez-Lunar Z."/>
            <person name="Hernandez-Gonzalez I."/>
            <person name="Rodriguez-Torres M.D."/>
            <person name="Souza V."/>
            <person name="Olmedo-Alvarez G."/>
        </authorList>
    </citation>
    <scope>NUCLEOTIDE SEQUENCE [LARGE SCALE GENOMIC DNA]</scope>
    <source>
        <strain evidence="6">p1.1.43</strain>
    </source>
</reference>
<dbReference type="EMBL" id="LDYG01000042">
    <property type="protein sequence ID" value="KUP05230.1"/>
    <property type="molecule type" value="Genomic_DNA"/>
</dbReference>
<dbReference type="UniPathway" id="UPA00051">
    <property type="reaction ID" value="UER00074"/>
</dbReference>
<comment type="subunit">
    <text evidence="2">Homodimer.</text>
</comment>
<organism evidence="5 6">
    <name type="scientific">Bacillus coahuilensis p1.1.43</name>
    <dbReference type="NCBI Taxonomy" id="1150625"/>
    <lineage>
        <taxon>Bacteria</taxon>
        <taxon>Bacillati</taxon>
        <taxon>Bacillota</taxon>
        <taxon>Bacilli</taxon>
        <taxon>Bacillales</taxon>
        <taxon>Bacillaceae</taxon>
        <taxon>Bacillus</taxon>
    </lineage>
</organism>
<dbReference type="InterPro" id="IPR008220">
    <property type="entry name" value="HAT_MetX-like"/>
</dbReference>
<dbReference type="SUPFAM" id="SSF53474">
    <property type="entry name" value="alpha/beta-Hydrolases"/>
    <property type="match status" value="1"/>
</dbReference>
<dbReference type="GO" id="GO:0009092">
    <property type="term" value="P:homoserine metabolic process"/>
    <property type="evidence" value="ECO:0007669"/>
    <property type="project" value="TreeGrafter"/>
</dbReference>
<dbReference type="NCBIfam" id="TIGR01392">
    <property type="entry name" value="homoserO_Ac_trn"/>
    <property type="match status" value="1"/>
</dbReference>
<dbReference type="GO" id="GO:0004414">
    <property type="term" value="F:homoserine O-acetyltransferase activity"/>
    <property type="evidence" value="ECO:0007669"/>
    <property type="project" value="UniProtKB-UniRule"/>
</dbReference>
<feature type="binding site" evidence="2">
    <location>
        <position position="208"/>
    </location>
    <ligand>
        <name>substrate</name>
    </ligand>
</feature>
<dbReference type="InterPro" id="IPR000073">
    <property type="entry name" value="AB_hydrolase_1"/>
</dbReference>
<comment type="pathway">
    <text evidence="2">Amino-acid biosynthesis; L-methionine biosynthesis via de novo pathway; O-acetyl-L-homoserine from L-homoserine: step 1/1.</text>
</comment>
<gene>
    <name evidence="2" type="primary">metXA</name>
    <name evidence="5" type="ORF">Q75_13330</name>
</gene>
<feature type="active site" evidence="2 3">
    <location>
        <position position="322"/>
    </location>
</feature>
<proteinExistence type="inferred from homology"/>
<feature type="binding site" evidence="2">
    <location>
        <position position="323"/>
    </location>
    <ligand>
        <name>substrate</name>
    </ligand>
</feature>
<dbReference type="Gene3D" id="1.10.1740.110">
    <property type="match status" value="1"/>
</dbReference>
<keyword evidence="2" id="KW-0486">Methionine biosynthesis</keyword>
<keyword evidence="2" id="KW-0028">Amino-acid biosynthesis</keyword>
<evidence type="ECO:0000256" key="3">
    <source>
        <dbReference type="PIRSR" id="PIRSR000443-1"/>
    </source>
</evidence>
<comment type="subcellular location">
    <subcellularLocation>
        <location evidence="2">Cytoplasm</location>
    </subcellularLocation>
</comment>
<comment type="function">
    <text evidence="2">Transfers an acetyl group from acetyl-CoA to L-homoserine, forming acetyl-L-homoserine.</text>
</comment>
<evidence type="ECO:0000256" key="1">
    <source>
        <dbReference type="ARBA" id="ARBA00022679"/>
    </source>
</evidence>
<comment type="caution">
    <text evidence="2">Lacks conserved residue(s) required for the propagation of feature annotation.</text>
</comment>
<dbReference type="STRING" id="1150625.Q75_13330"/>
<dbReference type="PIRSF" id="PIRSF000443">
    <property type="entry name" value="Homoser_Ac_trans"/>
    <property type="match status" value="1"/>
</dbReference>
<dbReference type="PANTHER" id="PTHR32268">
    <property type="entry name" value="HOMOSERINE O-ACETYLTRANSFERASE"/>
    <property type="match status" value="1"/>
</dbReference>
<keyword evidence="6" id="KW-1185">Reference proteome</keyword>
<evidence type="ECO:0000259" key="4">
    <source>
        <dbReference type="Pfam" id="PF00561"/>
    </source>
</evidence>
<dbReference type="PATRIC" id="fig|1150625.3.peg.2807"/>
<comment type="similarity">
    <text evidence="2">Belongs to the AB hydrolase superfamily. MetX family.</text>
</comment>
<comment type="caution">
    <text evidence="5">The sequence shown here is derived from an EMBL/GenBank/DDBJ whole genome shotgun (WGS) entry which is preliminary data.</text>
</comment>
<dbReference type="Pfam" id="PF00561">
    <property type="entry name" value="Abhydrolase_1"/>
    <property type="match status" value="1"/>
</dbReference>
<dbReference type="EC" id="2.3.1.31" evidence="2"/>
<dbReference type="GO" id="GO:0009086">
    <property type="term" value="P:methionine biosynthetic process"/>
    <property type="evidence" value="ECO:0007669"/>
    <property type="project" value="UniProtKB-UniRule"/>
</dbReference>
<dbReference type="NCBIfam" id="NF001209">
    <property type="entry name" value="PRK00175.1"/>
    <property type="match status" value="1"/>
</dbReference>
<dbReference type="PANTHER" id="PTHR32268:SF11">
    <property type="entry name" value="HOMOSERINE O-ACETYLTRANSFERASE"/>
    <property type="match status" value="1"/>
</dbReference>
<evidence type="ECO:0000313" key="5">
    <source>
        <dbReference type="EMBL" id="KUP05230.1"/>
    </source>
</evidence>
<dbReference type="AlphaFoldDB" id="A0A147K629"/>
<dbReference type="HAMAP" id="MF_00296">
    <property type="entry name" value="MetX_acyltransf"/>
    <property type="match status" value="1"/>
</dbReference>
<keyword evidence="2" id="KW-0012">Acyltransferase</keyword>
<sequence length="350" mass="39246">MNRKEGSVTIPTLPLENGEILQGVELAYEWIGSDSNLPVILNCHALTGNHLAVGTEETPGWWSEVIGEKKAIDSRHFQVITFNVLGGCNGSTGPTSFNPATGKKYQQHFPSITIRDIVNAGKRALDLLNIERLYAVIGGSLGGMQVYEWGLLYPTFMKKLIILASTPYVSDYAIAFNHIGKSSIQLDPAWKGGEYEEDEEVRGLEIARMTGLVTYRSAKLYNDRFNRKEDHSSFEVETYLDYQGKKLRQRFDPNSYITLLEAMNSHDIGRGRGGVDQAGKLYEASLYLIGFTHDLLYPPEALKDFSQKVKADYYEVTTDYGHDGFLTGFREWSSLLSESLKQGKDSMILK</sequence>
<dbReference type="InterPro" id="IPR029058">
    <property type="entry name" value="AB_hydrolase_fold"/>
</dbReference>
<name>A0A147K629_9BACI</name>
<keyword evidence="1 2" id="KW-0808">Transferase</keyword>
<keyword evidence="2" id="KW-0963">Cytoplasm</keyword>
<feature type="domain" description="AB hydrolase-1" evidence="4">
    <location>
        <begin position="38"/>
        <end position="328"/>
    </location>
</feature>
<dbReference type="RefSeq" id="WP_010175188.1">
    <property type="nucleotide sequence ID" value="NZ_LDYG01000042.1"/>
</dbReference>
<feature type="active site" evidence="2 3">
    <location>
        <position position="294"/>
    </location>
</feature>
<dbReference type="Gene3D" id="3.40.50.1820">
    <property type="entry name" value="alpha/beta hydrolase"/>
    <property type="match status" value="1"/>
</dbReference>